<name>A0A0D0JDQ4_AGRTU</name>
<dbReference type="PRINTS" id="PR00081">
    <property type="entry name" value="GDHRDH"/>
</dbReference>
<accession>A0A0D0JDQ4</accession>
<evidence type="ECO:0000256" key="3">
    <source>
        <dbReference type="RuleBase" id="RU000363"/>
    </source>
</evidence>
<proteinExistence type="inferred from homology"/>
<dbReference type="InterPro" id="IPR036291">
    <property type="entry name" value="NAD(P)-bd_dom_sf"/>
</dbReference>
<dbReference type="SUPFAM" id="SSF51735">
    <property type="entry name" value="NAD(P)-binding Rossmann-fold domains"/>
    <property type="match status" value="1"/>
</dbReference>
<evidence type="ECO:0000313" key="4">
    <source>
        <dbReference type="EMBL" id="KIQ04095.1"/>
    </source>
</evidence>
<evidence type="ECO:0000256" key="2">
    <source>
        <dbReference type="ARBA" id="ARBA00023002"/>
    </source>
</evidence>
<dbReference type="InterPro" id="IPR020904">
    <property type="entry name" value="Sc_DH/Rdtase_CS"/>
</dbReference>
<dbReference type="FunFam" id="3.40.50.720:FF:000173">
    <property type="entry name" value="3-oxoacyl-[acyl-carrier protein] reductase"/>
    <property type="match status" value="1"/>
</dbReference>
<dbReference type="GO" id="GO:0016491">
    <property type="term" value="F:oxidoreductase activity"/>
    <property type="evidence" value="ECO:0007669"/>
    <property type="project" value="UniProtKB-KW"/>
</dbReference>
<dbReference type="PANTHER" id="PTHR43658:SF8">
    <property type="entry name" value="17-BETA-HYDROXYSTEROID DEHYDROGENASE 14-RELATED"/>
    <property type="match status" value="1"/>
</dbReference>
<dbReference type="Proteomes" id="UP000035017">
    <property type="component" value="Unassembled WGS sequence"/>
</dbReference>
<keyword evidence="2" id="KW-0560">Oxidoreductase</keyword>
<dbReference type="PRINTS" id="PR00080">
    <property type="entry name" value="SDRFAMILY"/>
</dbReference>
<dbReference type="AlphaFoldDB" id="A0A0D0JDQ4"/>
<dbReference type="Gene3D" id="3.40.50.720">
    <property type="entry name" value="NAD(P)-binding Rossmann-like Domain"/>
    <property type="match status" value="1"/>
</dbReference>
<sequence>MKIEGSSAVVTGGGSGLGEAVARLLASKGAIVHVFDRNADAAVKVASEIGGSAVAGDVTREDDAEKVLAQAAQAGDGLRILVNCAGIGPAARILGREGPMPLAAFQSVISVNLIGTFNMMRLASAYMAKAEERDDKARGVIVNTASVAAFEGQIGQVAYAASKGGIVSMALPAARELSRFGIRVNTVAPGLFLTPLLHGLPQEAQDSLASAIPYPARLGDPAEFADTVRYLIENQYVNGEVIRLDGAIRMQPR</sequence>
<dbReference type="PROSITE" id="PS00061">
    <property type="entry name" value="ADH_SHORT"/>
    <property type="match status" value="1"/>
</dbReference>
<dbReference type="PANTHER" id="PTHR43658">
    <property type="entry name" value="SHORT-CHAIN DEHYDROGENASE/REDUCTASE"/>
    <property type="match status" value="1"/>
</dbReference>
<reference evidence="4 5" key="1">
    <citation type="submission" date="2014-12" db="EMBL/GenBank/DDBJ databases">
        <title>16Stimator: statistical estimation of ribosomal gene copy numbers from draft genome assemblies.</title>
        <authorList>
            <person name="Perisin M.A."/>
            <person name="Vetter M."/>
            <person name="Gilbert J.A."/>
            <person name="Bergelson J."/>
        </authorList>
    </citation>
    <scope>NUCLEOTIDE SEQUENCE [LARGE SCALE GENOMIC DNA]</scope>
    <source>
        <strain evidence="4 5">MEJ076</strain>
    </source>
</reference>
<protein>
    <submittedName>
        <fullName evidence="4">3-hydroxy-2-methylbutyryl-CoA dehydrogenase</fullName>
    </submittedName>
</protein>
<comment type="similarity">
    <text evidence="1 3">Belongs to the short-chain dehydrogenases/reductases (SDR) family.</text>
</comment>
<organism evidence="4 5">
    <name type="scientific">Agrobacterium tumefaciens</name>
    <dbReference type="NCBI Taxonomy" id="358"/>
    <lineage>
        <taxon>Bacteria</taxon>
        <taxon>Pseudomonadati</taxon>
        <taxon>Pseudomonadota</taxon>
        <taxon>Alphaproteobacteria</taxon>
        <taxon>Hyphomicrobiales</taxon>
        <taxon>Rhizobiaceae</taxon>
        <taxon>Rhizobium/Agrobacterium group</taxon>
        <taxon>Agrobacterium</taxon>
        <taxon>Agrobacterium tumefaciens complex</taxon>
    </lineage>
</organism>
<gene>
    <name evidence="4" type="ORF">RU07_05430</name>
</gene>
<evidence type="ECO:0000313" key="5">
    <source>
        <dbReference type="Proteomes" id="UP000035017"/>
    </source>
</evidence>
<dbReference type="InterPro" id="IPR002347">
    <property type="entry name" value="SDR_fam"/>
</dbReference>
<dbReference type="Pfam" id="PF00106">
    <property type="entry name" value="adh_short"/>
    <property type="match status" value="1"/>
</dbReference>
<dbReference type="EMBL" id="JXQV01000005">
    <property type="protein sequence ID" value="KIQ04095.1"/>
    <property type="molecule type" value="Genomic_DNA"/>
</dbReference>
<dbReference type="OrthoDB" id="9795647at2"/>
<comment type="caution">
    <text evidence="4">The sequence shown here is derived from an EMBL/GenBank/DDBJ whole genome shotgun (WGS) entry which is preliminary data.</text>
</comment>
<evidence type="ECO:0000256" key="1">
    <source>
        <dbReference type="ARBA" id="ARBA00006484"/>
    </source>
</evidence>